<name>A0A2H0RGM6_9BACT</name>
<evidence type="ECO:0000313" key="1">
    <source>
        <dbReference type="EMBL" id="PIR45711.1"/>
    </source>
</evidence>
<evidence type="ECO:0008006" key="3">
    <source>
        <dbReference type="Google" id="ProtNLM"/>
    </source>
</evidence>
<comment type="caution">
    <text evidence="1">The sequence shown here is derived from an EMBL/GenBank/DDBJ whole genome shotgun (WGS) entry which is preliminary data.</text>
</comment>
<organism evidence="1 2">
    <name type="scientific">Candidatus Vogelbacteria bacterium CG10_big_fil_rev_8_21_14_0_10_49_38</name>
    <dbReference type="NCBI Taxonomy" id="1975043"/>
    <lineage>
        <taxon>Bacteria</taxon>
        <taxon>Candidatus Vogeliibacteriota</taxon>
    </lineage>
</organism>
<dbReference type="EMBL" id="PCYK01000030">
    <property type="protein sequence ID" value="PIR45711.1"/>
    <property type="molecule type" value="Genomic_DNA"/>
</dbReference>
<proteinExistence type="predicted"/>
<dbReference type="SUPFAM" id="SSF52540">
    <property type="entry name" value="P-loop containing nucleoside triphosphate hydrolases"/>
    <property type="match status" value="1"/>
</dbReference>
<dbReference type="Gene3D" id="3.40.50.300">
    <property type="entry name" value="P-loop containing nucleotide triphosphate hydrolases"/>
    <property type="match status" value="1"/>
</dbReference>
<sequence>MSIINEPLNSVDISDRSNIMTIFNFIEESLRYGFMMRRIDIEGSEVTDTFPPSKTKWGMVKRSLDGIKVVGIKKSFPAFSNKDFFQPFIQGWPDFVKWMNEDLGGGIIAIVRNPKFTILSWKTTFDALKESTENQCTAWNLIADTILSSRDLGVHVVRYEDLIQDQIATVETITAHLGIELDFKEELPRIKQTSLEDFFGRRSDMSSGSL</sequence>
<accession>A0A2H0RGM6</accession>
<dbReference type="InterPro" id="IPR027417">
    <property type="entry name" value="P-loop_NTPase"/>
</dbReference>
<dbReference type="Proteomes" id="UP000230431">
    <property type="component" value="Unassembled WGS sequence"/>
</dbReference>
<reference evidence="1 2" key="1">
    <citation type="submission" date="2017-09" db="EMBL/GenBank/DDBJ databases">
        <title>Depth-based differentiation of microbial function through sediment-hosted aquifers and enrichment of novel symbionts in the deep terrestrial subsurface.</title>
        <authorList>
            <person name="Probst A.J."/>
            <person name="Ladd B."/>
            <person name="Jarett J.K."/>
            <person name="Geller-Mcgrath D.E."/>
            <person name="Sieber C.M."/>
            <person name="Emerson J.B."/>
            <person name="Anantharaman K."/>
            <person name="Thomas B.C."/>
            <person name="Malmstrom R."/>
            <person name="Stieglmeier M."/>
            <person name="Klingl A."/>
            <person name="Woyke T."/>
            <person name="Ryan C.M."/>
            <person name="Banfield J.F."/>
        </authorList>
    </citation>
    <scope>NUCLEOTIDE SEQUENCE [LARGE SCALE GENOMIC DNA]</scope>
    <source>
        <strain evidence="1">CG10_big_fil_rev_8_21_14_0_10_49_38</strain>
    </source>
</reference>
<gene>
    <name evidence="1" type="ORF">COV08_03555</name>
</gene>
<evidence type="ECO:0000313" key="2">
    <source>
        <dbReference type="Proteomes" id="UP000230431"/>
    </source>
</evidence>
<dbReference type="Pfam" id="PF13469">
    <property type="entry name" value="Sulfotransfer_3"/>
    <property type="match status" value="1"/>
</dbReference>
<protein>
    <recommendedName>
        <fullName evidence="3">Sulfotransferase domain-containing protein</fullName>
    </recommendedName>
</protein>
<dbReference type="AlphaFoldDB" id="A0A2H0RGM6"/>